<dbReference type="STRING" id="1760988.SAMN02949497_2761"/>
<dbReference type="Proteomes" id="UP000192923">
    <property type="component" value="Unassembled WGS sequence"/>
</dbReference>
<proteinExistence type="predicted"/>
<evidence type="ECO:0000256" key="2">
    <source>
        <dbReference type="SAM" id="Phobius"/>
    </source>
</evidence>
<feature type="transmembrane region" description="Helical" evidence="2">
    <location>
        <begin position="20"/>
        <end position="41"/>
    </location>
</feature>
<keyword evidence="2" id="KW-1133">Transmembrane helix</keyword>
<dbReference type="InterPro" id="IPR000983">
    <property type="entry name" value="Bac_GSPG_pilin"/>
</dbReference>
<dbReference type="GO" id="GO:0015627">
    <property type="term" value="C:type II protein secretion system complex"/>
    <property type="evidence" value="ECO:0007669"/>
    <property type="project" value="InterPro"/>
</dbReference>
<gene>
    <name evidence="3" type="ORF">SAMN02949497_2761</name>
</gene>
<dbReference type="AlphaFoldDB" id="A0A1Y6CXJ8"/>
<dbReference type="SUPFAM" id="SSF54523">
    <property type="entry name" value="Pili subunits"/>
    <property type="match status" value="1"/>
</dbReference>
<keyword evidence="2" id="KW-0472">Membrane</keyword>
<keyword evidence="2" id="KW-0812">Transmembrane</keyword>
<dbReference type="Pfam" id="PF16732">
    <property type="entry name" value="ComP_DUS"/>
    <property type="match status" value="1"/>
</dbReference>
<dbReference type="Pfam" id="PF07963">
    <property type="entry name" value="N_methyl"/>
    <property type="match status" value="1"/>
</dbReference>
<keyword evidence="1" id="KW-0488">Methylation</keyword>
<sequence>MFGNGLNRPGLGISHDGYTLVEMLVVVSMLGILASIALPAYRDYVVRGKLPEATSNLAQKRVNIEQYFQDNRTYVSAPDCDPDTTTSKYFIFVCNAVAPVTFTLQAVGTGDMTGFTFSIDSAGIKQTVAVPTGWTLPTTNCWVTRKDGSC</sequence>
<evidence type="ECO:0000313" key="3">
    <source>
        <dbReference type="EMBL" id="SMF95398.1"/>
    </source>
</evidence>
<dbReference type="GO" id="GO:0015628">
    <property type="term" value="P:protein secretion by the type II secretion system"/>
    <property type="evidence" value="ECO:0007669"/>
    <property type="project" value="InterPro"/>
</dbReference>
<organism evidence="3 4">
    <name type="scientific">Methylomagnum ishizawai</name>
    <dbReference type="NCBI Taxonomy" id="1760988"/>
    <lineage>
        <taxon>Bacteria</taxon>
        <taxon>Pseudomonadati</taxon>
        <taxon>Pseudomonadota</taxon>
        <taxon>Gammaproteobacteria</taxon>
        <taxon>Methylococcales</taxon>
        <taxon>Methylococcaceae</taxon>
        <taxon>Methylomagnum</taxon>
    </lineage>
</organism>
<dbReference type="EMBL" id="FXAM01000001">
    <property type="protein sequence ID" value="SMF95398.1"/>
    <property type="molecule type" value="Genomic_DNA"/>
</dbReference>
<keyword evidence="4" id="KW-1185">Reference proteome</keyword>
<reference evidence="3 4" key="1">
    <citation type="submission" date="2016-12" db="EMBL/GenBank/DDBJ databases">
        <authorList>
            <person name="Song W.-J."/>
            <person name="Kurnit D.M."/>
        </authorList>
    </citation>
    <scope>NUCLEOTIDE SEQUENCE [LARGE SCALE GENOMIC DNA]</scope>
    <source>
        <strain evidence="3 4">175</strain>
    </source>
</reference>
<dbReference type="InterPro" id="IPR045584">
    <property type="entry name" value="Pilin-like"/>
</dbReference>
<accession>A0A1Y6CXJ8</accession>
<dbReference type="InterPro" id="IPR012902">
    <property type="entry name" value="N_methyl_site"/>
</dbReference>
<dbReference type="PRINTS" id="PR00813">
    <property type="entry name" value="BCTERIALGSPG"/>
</dbReference>
<evidence type="ECO:0000256" key="1">
    <source>
        <dbReference type="ARBA" id="ARBA00022481"/>
    </source>
</evidence>
<dbReference type="GO" id="GO:0043683">
    <property type="term" value="P:type IV pilus assembly"/>
    <property type="evidence" value="ECO:0007669"/>
    <property type="project" value="InterPro"/>
</dbReference>
<dbReference type="Gene3D" id="3.30.700.10">
    <property type="entry name" value="Glycoprotein, Type 4 Pilin"/>
    <property type="match status" value="1"/>
</dbReference>
<name>A0A1Y6CXJ8_9GAMM</name>
<dbReference type="InterPro" id="IPR031982">
    <property type="entry name" value="PilE-like"/>
</dbReference>
<dbReference type="OrthoDB" id="5572189at2"/>
<dbReference type="NCBIfam" id="TIGR02532">
    <property type="entry name" value="IV_pilin_GFxxxE"/>
    <property type="match status" value="1"/>
</dbReference>
<evidence type="ECO:0000313" key="4">
    <source>
        <dbReference type="Proteomes" id="UP000192923"/>
    </source>
</evidence>
<protein>
    <submittedName>
        <fullName evidence="3">Type IV pilus assembly protein PilE</fullName>
    </submittedName>
</protein>